<evidence type="ECO:0000313" key="1">
    <source>
        <dbReference type="EMBL" id="KAI4454230.1"/>
    </source>
</evidence>
<comment type="caution">
    <text evidence="1">The sequence shown here is derived from an EMBL/GenBank/DDBJ whole genome shotgun (WGS) entry which is preliminary data.</text>
</comment>
<accession>A0ACB9SHP6</accession>
<keyword evidence="1" id="KW-0695">RNA-directed DNA polymerase</keyword>
<reference evidence="1" key="1">
    <citation type="submission" date="2022-04" db="EMBL/GenBank/DDBJ databases">
        <title>Chromosome-scale genome assembly of Holotrichia oblita Faldermann.</title>
        <authorList>
            <person name="Rongchong L."/>
        </authorList>
    </citation>
    <scope>NUCLEOTIDE SEQUENCE</scope>
    <source>
        <strain evidence="1">81SQS9</strain>
    </source>
</reference>
<gene>
    <name evidence="1" type="ORF">MML48_10g00014644</name>
</gene>
<keyword evidence="2" id="KW-1185">Reference proteome</keyword>
<organism evidence="1 2">
    <name type="scientific">Holotrichia oblita</name>
    <name type="common">Chafer beetle</name>
    <dbReference type="NCBI Taxonomy" id="644536"/>
    <lineage>
        <taxon>Eukaryota</taxon>
        <taxon>Metazoa</taxon>
        <taxon>Ecdysozoa</taxon>
        <taxon>Arthropoda</taxon>
        <taxon>Hexapoda</taxon>
        <taxon>Insecta</taxon>
        <taxon>Pterygota</taxon>
        <taxon>Neoptera</taxon>
        <taxon>Endopterygota</taxon>
        <taxon>Coleoptera</taxon>
        <taxon>Polyphaga</taxon>
        <taxon>Scarabaeiformia</taxon>
        <taxon>Scarabaeidae</taxon>
        <taxon>Melolonthinae</taxon>
        <taxon>Holotrichia</taxon>
    </lineage>
</organism>
<dbReference type="EMBL" id="CM043024">
    <property type="protein sequence ID" value="KAI4454230.1"/>
    <property type="molecule type" value="Genomic_DNA"/>
</dbReference>
<protein>
    <submittedName>
        <fullName evidence="1">Reverse transcriptase (Rna-dependent dna polymerase)</fullName>
    </submittedName>
</protein>
<keyword evidence="1" id="KW-0548">Nucleotidyltransferase</keyword>
<proteinExistence type="predicted"/>
<sequence>MHDRKITVGHSNIRSLIPKLGQISDLVRRKDYDIFGISETWLSNNISDHTLNIQGYRIFRSQVNGVMLMHCCPEILPYLTHVINECLLQNTFPNAWKTGVVTPIPKNSNPQDYTDMLPVMSKLLEKIMNHQLGNYVIENGIIPDSQSGFRPGHSCTTALSNITDDLMRSLDKGLSSALILLDFSRAFDTVDHSLLIDICTFAGLSVSAKALIESYLLGREQCVRLNDSTSNYRKISRGVPQGSILSPLLFNIYTSYFHKFLETCNIHMYADDMQLYHSFNIRDFDSALSSVQRDLDTIVEMSTKHVLYTRHMLFNGLFKTGAYKHNTI</sequence>
<dbReference type="Proteomes" id="UP001056778">
    <property type="component" value="Chromosome 10"/>
</dbReference>
<name>A0ACB9SHP6_HOLOL</name>
<evidence type="ECO:0000313" key="2">
    <source>
        <dbReference type="Proteomes" id="UP001056778"/>
    </source>
</evidence>
<keyword evidence="1" id="KW-0808">Transferase</keyword>